<evidence type="ECO:0000256" key="4">
    <source>
        <dbReference type="ARBA" id="ARBA00022692"/>
    </source>
</evidence>
<dbReference type="Proteomes" id="UP000095228">
    <property type="component" value="Chromosome"/>
</dbReference>
<name>A0A1D8AVT7_9BACT</name>
<organism evidence="10 11">
    <name type="scientific">Lacunisphaera limnophila</name>
    <dbReference type="NCBI Taxonomy" id="1838286"/>
    <lineage>
        <taxon>Bacteria</taxon>
        <taxon>Pseudomonadati</taxon>
        <taxon>Verrucomicrobiota</taxon>
        <taxon>Opitutia</taxon>
        <taxon>Opitutales</taxon>
        <taxon>Opitutaceae</taxon>
        <taxon>Lacunisphaera</taxon>
    </lineage>
</organism>
<feature type="transmembrane region" description="Helical" evidence="7">
    <location>
        <begin position="378"/>
        <end position="397"/>
    </location>
</feature>
<keyword evidence="5 7" id="KW-1133">Transmembrane helix</keyword>
<dbReference type="GO" id="GO:0098797">
    <property type="term" value="C:plasma membrane protein complex"/>
    <property type="evidence" value="ECO:0007669"/>
    <property type="project" value="TreeGrafter"/>
</dbReference>
<comment type="subcellular location">
    <subcellularLocation>
        <location evidence="1">Cell membrane</location>
        <topology evidence="1">Multi-pass membrane protein</topology>
    </subcellularLocation>
</comment>
<evidence type="ECO:0000259" key="9">
    <source>
        <dbReference type="Pfam" id="PF12704"/>
    </source>
</evidence>
<evidence type="ECO:0000256" key="1">
    <source>
        <dbReference type="ARBA" id="ARBA00004651"/>
    </source>
</evidence>
<keyword evidence="10" id="KW-0449">Lipoprotein</keyword>
<protein>
    <submittedName>
        <fullName evidence="10">Lipoprotein-releasing system transmembrane protein LolE</fullName>
    </submittedName>
</protein>
<feature type="domain" description="ABC3 transporter permease C-terminal" evidence="8">
    <location>
        <begin position="286"/>
        <end position="407"/>
    </location>
</feature>
<keyword evidence="3" id="KW-1003">Cell membrane</keyword>
<evidence type="ECO:0000256" key="2">
    <source>
        <dbReference type="ARBA" id="ARBA00005236"/>
    </source>
</evidence>
<proteinExistence type="inferred from homology"/>
<keyword evidence="4 7" id="KW-0812">Transmembrane</keyword>
<dbReference type="RefSeq" id="WP_069962203.1">
    <property type="nucleotide sequence ID" value="NZ_CP016094.1"/>
</dbReference>
<reference evidence="10 11" key="1">
    <citation type="submission" date="2016-06" db="EMBL/GenBank/DDBJ databases">
        <title>Three novel species with peptidoglycan cell walls form the new genus Lacunisphaera gen. nov. in the family Opitutaceae of the verrucomicrobial subdivision 4.</title>
        <authorList>
            <person name="Rast P."/>
            <person name="Gloeckner I."/>
            <person name="Jogler M."/>
            <person name="Boedeker C."/>
            <person name="Jeske O."/>
            <person name="Wiegand S."/>
            <person name="Reinhardt R."/>
            <person name="Schumann P."/>
            <person name="Rohde M."/>
            <person name="Spring S."/>
            <person name="Gloeckner F.O."/>
            <person name="Jogler C."/>
        </authorList>
    </citation>
    <scope>NUCLEOTIDE SEQUENCE [LARGE SCALE GENOMIC DNA]</scope>
    <source>
        <strain evidence="10 11">IG16b</strain>
    </source>
</reference>
<dbReference type="AlphaFoldDB" id="A0A1D8AVT7"/>
<dbReference type="PROSITE" id="PS50890">
    <property type="entry name" value="PUA"/>
    <property type="match status" value="1"/>
</dbReference>
<dbReference type="PANTHER" id="PTHR30489">
    <property type="entry name" value="LIPOPROTEIN-RELEASING SYSTEM TRANSMEMBRANE PROTEIN LOLE"/>
    <property type="match status" value="1"/>
</dbReference>
<dbReference type="InterPro" id="IPR025857">
    <property type="entry name" value="MacB_PCD"/>
</dbReference>
<dbReference type="EMBL" id="CP016094">
    <property type="protein sequence ID" value="AOS45009.1"/>
    <property type="molecule type" value="Genomic_DNA"/>
</dbReference>
<feature type="domain" description="MacB-like periplasmic core" evidence="9">
    <location>
        <begin position="20"/>
        <end position="255"/>
    </location>
</feature>
<keyword evidence="6 7" id="KW-0472">Membrane</keyword>
<accession>A0A1D8AVT7</accession>
<dbReference type="OrthoDB" id="9770036at2"/>
<dbReference type="KEGG" id="obg:Verru16b_02078"/>
<dbReference type="InterPro" id="IPR003838">
    <property type="entry name" value="ABC3_permease_C"/>
</dbReference>
<dbReference type="STRING" id="1838286.Verru16b_02078"/>
<dbReference type="PANTHER" id="PTHR30489:SF0">
    <property type="entry name" value="LIPOPROTEIN-RELEASING SYSTEM TRANSMEMBRANE PROTEIN LOLE"/>
    <property type="match status" value="1"/>
</dbReference>
<evidence type="ECO:0000256" key="5">
    <source>
        <dbReference type="ARBA" id="ARBA00022989"/>
    </source>
</evidence>
<dbReference type="Pfam" id="PF02687">
    <property type="entry name" value="FtsX"/>
    <property type="match status" value="1"/>
</dbReference>
<dbReference type="GO" id="GO:0044874">
    <property type="term" value="P:lipoprotein localization to outer membrane"/>
    <property type="evidence" value="ECO:0007669"/>
    <property type="project" value="TreeGrafter"/>
</dbReference>
<dbReference type="InterPro" id="IPR051447">
    <property type="entry name" value="Lipoprotein-release_system"/>
</dbReference>
<comment type="similarity">
    <text evidence="2">Belongs to the ABC-4 integral membrane protein family. LolC/E subfamily.</text>
</comment>
<evidence type="ECO:0000256" key="6">
    <source>
        <dbReference type="ARBA" id="ARBA00023136"/>
    </source>
</evidence>
<evidence type="ECO:0000259" key="8">
    <source>
        <dbReference type="Pfam" id="PF02687"/>
    </source>
</evidence>
<feature type="transmembrane region" description="Helical" evidence="7">
    <location>
        <begin position="328"/>
        <end position="351"/>
    </location>
</feature>
<evidence type="ECO:0000256" key="7">
    <source>
        <dbReference type="SAM" id="Phobius"/>
    </source>
</evidence>
<gene>
    <name evidence="10" type="primary">lolE_1</name>
    <name evidence="10" type="ORF">Verru16b_02078</name>
</gene>
<feature type="transmembrane region" description="Helical" evidence="7">
    <location>
        <begin position="284"/>
        <end position="307"/>
    </location>
</feature>
<sequence>MSPTLRIAFRFLTAKKRAMLMSLSCIVLGVGLFVVTQATTSGFEDFFIKTILGTNGAIRIEDKFQDTLRSMEAGGDGSGSTFQIRQKEGRKYIEGVEEPKLLIDALRAFRNVSGISEVVTGGAVLRSAFKSDSVKIYGIVFDNHILVSQLGQQIIQGQPEDFRKAATGALIGKDIADRLQLATGDSFIIEAAGQARRYRVSGIYQTGVSDIDKERVYLHLPEARSQLKKTTGASFIQVSLYDHNRAKEDAAQMEEVLRHSARSWQVREKSWLETFRALGVSSAITVSVFSLIAGLAMFNTLAMIVMEKTKEIAILRSMGYTREDISQIFLWQAGIVLGIGSVIGCIVGASLTYAVSRIPLSITGIFRTDHFIVAPSPWHYVAAVLTAVVMVMVASLVPARRAARLEPGDIIRGTST</sequence>
<keyword evidence="11" id="KW-1185">Reference proteome</keyword>
<dbReference type="Pfam" id="PF12704">
    <property type="entry name" value="MacB_PCD"/>
    <property type="match status" value="1"/>
</dbReference>
<evidence type="ECO:0000313" key="10">
    <source>
        <dbReference type="EMBL" id="AOS45009.1"/>
    </source>
</evidence>
<evidence type="ECO:0000256" key="3">
    <source>
        <dbReference type="ARBA" id="ARBA00022475"/>
    </source>
</evidence>
<evidence type="ECO:0000313" key="11">
    <source>
        <dbReference type="Proteomes" id="UP000095228"/>
    </source>
</evidence>